<proteinExistence type="predicted"/>
<keyword evidence="3" id="KW-1185">Reference proteome</keyword>
<sequence>MHEPCLMLRPRTQTSSPPAGRDAGTPCTTSCRVPPTPRDEDCPSPCLCPSCTSTQEGEMETTLMTARALPPRATGRWSRGTANLPHTPASGQRAARWNPAVIGMKPLVQSGLVAGG</sequence>
<protein>
    <submittedName>
        <fullName evidence="2">Uncharacterized protein</fullName>
    </submittedName>
</protein>
<dbReference type="Proteomes" id="UP000295070">
    <property type="component" value="Chromosome 12"/>
</dbReference>
<dbReference type="EMBL" id="SCKG01000012">
    <property type="protein sequence ID" value="TDH06121.1"/>
    <property type="molecule type" value="Genomic_DNA"/>
</dbReference>
<comment type="caution">
    <text evidence="2">The sequence shown here is derived from an EMBL/GenBank/DDBJ whole genome shotgun (WGS) entry which is preliminary data.</text>
</comment>
<accession>A0A484CQV7</accession>
<feature type="region of interest" description="Disordered" evidence="1">
    <location>
        <begin position="72"/>
        <end position="94"/>
    </location>
</feature>
<evidence type="ECO:0000313" key="2">
    <source>
        <dbReference type="EMBL" id="TDH06121.1"/>
    </source>
</evidence>
<name>A0A484CQV7_PERFV</name>
<gene>
    <name evidence="2" type="ORF">EPR50_G00130450</name>
</gene>
<organism evidence="2 3">
    <name type="scientific">Perca flavescens</name>
    <name type="common">American yellow perch</name>
    <name type="synonym">Morone flavescens</name>
    <dbReference type="NCBI Taxonomy" id="8167"/>
    <lineage>
        <taxon>Eukaryota</taxon>
        <taxon>Metazoa</taxon>
        <taxon>Chordata</taxon>
        <taxon>Craniata</taxon>
        <taxon>Vertebrata</taxon>
        <taxon>Euteleostomi</taxon>
        <taxon>Actinopterygii</taxon>
        <taxon>Neopterygii</taxon>
        <taxon>Teleostei</taxon>
        <taxon>Neoteleostei</taxon>
        <taxon>Acanthomorphata</taxon>
        <taxon>Eupercaria</taxon>
        <taxon>Perciformes</taxon>
        <taxon>Percoidei</taxon>
        <taxon>Percidae</taxon>
        <taxon>Percinae</taxon>
        <taxon>Perca</taxon>
    </lineage>
</organism>
<reference evidence="2 3" key="1">
    <citation type="submission" date="2019-01" db="EMBL/GenBank/DDBJ databases">
        <title>A chromosome-scale genome assembly of the yellow perch, Perca flavescens.</title>
        <authorList>
            <person name="Feron R."/>
            <person name="Morvezen R."/>
            <person name="Bestin A."/>
            <person name="Haffray P."/>
            <person name="Klopp C."/>
            <person name="Zahm M."/>
            <person name="Cabau C."/>
            <person name="Roques C."/>
            <person name="Donnadieu C."/>
            <person name="Bouchez O."/>
            <person name="Christie M."/>
            <person name="Larson W."/>
            <person name="Guiguen Y."/>
        </authorList>
    </citation>
    <scope>NUCLEOTIDE SEQUENCE [LARGE SCALE GENOMIC DNA]</scope>
    <source>
        <strain evidence="2">YP-PL-M2</strain>
        <tissue evidence="2">Blood</tissue>
    </source>
</reference>
<feature type="region of interest" description="Disordered" evidence="1">
    <location>
        <begin position="1"/>
        <end position="42"/>
    </location>
</feature>
<evidence type="ECO:0000313" key="3">
    <source>
        <dbReference type="Proteomes" id="UP000295070"/>
    </source>
</evidence>
<evidence type="ECO:0000256" key="1">
    <source>
        <dbReference type="SAM" id="MobiDB-lite"/>
    </source>
</evidence>
<dbReference type="AlphaFoldDB" id="A0A484CQV7"/>